<comment type="caution">
    <text evidence="1">The sequence shown here is derived from an EMBL/GenBank/DDBJ whole genome shotgun (WGS) entry which is preliminary data.</text>
</comment>
<organism evidence="1 2">
    <name type="scientific">Vibrio cholerae</name>
    <dbReference type="NCBI Taxonomy" id="666"/>
    <lineage>
        <taxon>Bacteria</taxon>
        <taxon>Pseudomonadati</taxon>
        <taxon>Pseudomonadota</taxon>
        <taxon>Gammaproteobacteria</taxon>
        <taxon>Vibrionales</taxon>
        <taxon>Vibrionaceae</taxon>
        <taxon>Vibrio</taxon>
    </lineage>
</organism>
<dbReference type="AlphaFoldDB" id="A0A5Q6PE38"/>
<gene>
    <name evidence="1" type="ORF">F0M16_19140</name>
</gene>
<dbReference type="Proteomes" id="UP000323225">
    <property type="component" value="Unassembled WGS sequence"/>
</dbReference>
<proteinExistence type="predicted"/>
<protein>
    <submittedName>
        <fullName evidence="1">Uncharacterized protein</fullName>
    </submittedName>
</protein>
<evidence type="ECO:0000313" key="2">
    <source>
        <dbReference type="Proteomes" id="UP000323225"/>
    </source>
</evidence>
<reference evidence="1 2" key="1">
    <citation type="submission" date="2019-09" db="EMBL/GenBank/DDBJ databases">
        <authorList>
            <person name="Kritzky A."/>
            <person name="Schelkanova E.Y."/>
            <person name="Alkhova Z.V."/>
            <person name="Smirnova N.I."/>
        </authorList>
    </citation>
    <scope>NUCLEOTIDE SEQUENCE [LARGE SCALE GENOMIC DNA]</scope>
    <source>
        <strain evidence="1 2">M1526</strain>
    </source>
</reference>
<dbReference type="EMBL" id="VUAA01000027">
    <property type="protein sequence ID" value="KAA1253152.1"/>
    <property type="molecule type" value="Genomic_DNA"/>
</dbReference>
<evidence type="ECO:0000313" key="1">
    <source>
        <dbReference type="EMBL" id="KAA1253152.1"/>
    </source>
</evidence>
<accession>A0A5Q6PE38</accession>
<name>A0A5Q6PE38_VIBCL</name>
<sequence length="189" mass="21205">MTNLTNRQITDAIKDRSPADILKNDAKIGFKVEPSNLKEDGFTLCASFNLSNAEPAIKHLLHKALGSKRSFANFTTLNDGTKLDSFVIKSEFTSFSLDTDQDKTYTLEDLKGNKDLQKKFLGEFAKRHFIQPLRTTMADYMEVDKRKEMKISGTPTGKEQSQESFRGKVAEYIKSIIPGAKGREVGLSM</sequence>